<dbReference type="InterPro" id="IPR001789">
    <property type="entry name" value="Sig_transdc_resp-reg_receiver"/>
</dbReference>
<dbReference type="InterPro" id="IPR001867">
    <property type="entry name" value="OmpR/PhoB-type_DNA-bd"/>
</dbReference>
<name>A0A7V9ZA00_9BACL</name>
<dbReference type="GO" id="GO:0032993">
    <property type="term" value="C:protein-DNA complex"/>
    <property type="evidence" value="ECO:0007669"/>
    <property type="project" value="TreeGrafter"/>
</dbReference>
<dbReference type="SUPFAM" id="SSF52172">
    <property type="entry name" value="CheY-like"/>
    <property type="match status" value="1"/>
</dbReference>
<keyword evidence="2" id="KW-0902">Two-component regulatory system</keyword>
<protein>
    <submittedName>
        <fullName evidence="10">Two-component system response regulator CssR</fullName>
    </submittedName>
</protein>
<keyword evidence="5" id="KW-0804">Transcription</keyword>
<dbReference type="CDD" id="cd17574">
    <property type="entry name" value="REC_OmpR"/>
    <property type="match status" value="1"/>
</dbReference>
<gene>
    <name evidence="10" type="ORF">HNR31_003434</name>
</gene>
<dbReference type="Gene3D" id="1.10.10.10">
    <property type="entry name" value="Winged helix-like DNA-binding domain superfamily/Winged helix DNA-binding domain"/>
    <property type="match status" value="1"/>
</dbReference>
<dbReference type="GO" id="GO:0000156">
    <property type="term" value="F:phosphorelay response regulator activity"/>
    <property type="evidence" value="ECO:0007669"/>
    <property type="project" value="TreeGrafter"/>
</dbReference>
<feature type="modified residue" description="4-aspartylphosphate" evidence="6">
    <location>
        <position position="53"/>
    </location>
</feature>
<keyword evidence="1 6" id="KW-0597">Phosphoprotein</keyword>
<dbReference type="InterPro" id="IPR011006">
    <property type="entry name" value="CheY-like_superfamily"/>
</dbReference>
<dbReference type="CDD" id="cd00383">
    <property type="entry name" value="trans_reg_C"/>
    <property type="match status" value="1"/>
</dbReference>
<dbReference type="GO" id="GO:0000976">
    <property type="term" value="F:transcription cis-regulatory region binding"/>
    <property type="evidence" value="ECO:0007669"/>
    <property type="project" value="TreeGrafter"/>
</dbReference>
<evidence type="ECO:0000256" key="2">
    <source>
        <dbReference type="ARBA" id="ARBA00023012"/>
    </source>
</evidence>
<dbReference type="EMBL" id="JACDUT010000015">
    <property type="protein sequence ID" value="MBA2876616.1"/>
    <property type="molecule type" value="Genomic_DNA"/>
</dbReference>
<comment type="caution">
    <text evidence="10">The sequence shown here is derived from an EMBL/GenBank/DDBJ whole genome shotgun (WGS) entry which is preliminary data.</text>
</comment>
<dbReference type="PROSITE" id="PS50110">
    <property type="entry name" value="RESPONSE_REGULATORY"/>
    <property type="match status" value="1"/>
</dbReference>
<dbReference type="SMART" id="SM00862">
    <property type="entry name" value="Trans_reg_C"/>
    <property type="match status" value="1"/>
</dbReference>
<dbReference type="PROSITE" id="PS51755">
    <property type="entry name" value="OMPR_PHOB"/>
    <property type="match status" value="1"/>
</dbReference>
<dbReference type="InterPro" id="IPR039420">
    <property type="entry name" value="WalR-like"/>
</dbReference>
<keyword evidence="4 7" id="KW-0238">DNA-binding</keyword>
<dbReference type="PANTHER" id="PTHR48111">
    <property type="entry name" value="REGULATOR OF RPOS"/>
    <property type="match status" value="1"/>
</dbReference>
<accession>A0A7V9ZA00</accession>
<evidence type="ECO:0000313" key="10">
    <source>
        <dbReference type="EMBL" id="MBA2876616.1"/>
    </source>
</evidence>
<evidence type="ECO:0000256" key="5">
    <source>
        <dbReference type="ARBA" id="ARBA00023163"/>
    </source>
</evidence>
<dbReference type="SMART" id="SM00448">
    <property type="entry name" value="REC"/>
    <property type="match status" value="1"/>
</dbReference>
<evidence type="ECO:0000256" key="6">
    <source>
        <dbReference type="PROSITE-ProRule" id="PRU00169"/>
    </source>
</evidence>
<feature type="DNA-binding region" description="OmpR/PhoB-type" evidence="7">
    <location>
        <begin position="133"/>
        <end position="227"/>
    </location>
</feature>
<dbReference type="Gene3D" id="3.40.50.2300">
    <property type="match status" value="1"/>
</dbReference>
<dbReference type="RefSeq" id="WP_181557296.1">
    <property type="nucleotide sequence ID" value="NZ_CP064060.1"/>
</dbReference>
<reference evidence="10 11" key="1">
    <citation type="submission" date="2020-07" db="EMBL/GenBank/DDBJ databases">
        <title>Genomic Encyclopedia of Type Strains, Phase IV (KMG-IV): sequencing the most valuable type-strain genomes for metagenomic binning, comparative biology and taxonomic classification.</title>
        <authorList>
            <person name="Goeker M."/>
        </authorList>
    </citation>
    <scope>NUCLEOTIDE SEQUENCE [LARGE SCALE GENOMIC DNA]</scope>
    <source>
        <strain evidence="10 11">DSM 15730</strain>
    </source>
</reference>
<dbReference type="PANTHER" id="PTHR48111:SF24">
    <property type="entry name" value="TRANSCRIPTIONAL REGULATORY PROTEIN CSSR"/>
    <property type="match status" value="1"/>
</dbReference>
<dbReference type="AlphaFoldDB" id="A0A7V9ZA00"/>
<sequence>MYRIYLVEDEANLNELLTSYLKKEGWHVTSFLTGTEAYEAVKGAEPPHVWILDIMLPDIDGFELLREIKAVNPDLPVIFISARDADLDRILGLELGSDDYLAKPFLPRELVIRTKKLLARVYEKVPSFSQMETEVIQLPPYLIDVQRRMIKEGETVIELTAKEFDLLLVFARHPARAFSREQLLRKVWGDDYFGSDRAVDDLVRRVRKKLPKLRIETIYGFGYRMIGASTSPINNA</sequence>
<dbReference type="InterPro" id="IPR036388">
    <property type="entry name" value="WH-like_DNA-bd_sf"/>
</dbReference>
<evidence type="ECO:0000256" key="4">
    <source>
        <dbReference type="ARBA" id="ARBA00023125"/>
    </source>
</evidence>
<evidence type="ECO:0000256" key="3">
    <source>
        <dbReference type="ARBA" id="ARBA00023015"/>
    </source>
</evidence>
<dbReference type="SUPFAM" id="SSF46894">
    <property type="entry name" value="C-terminal effector domain of the bipartite response regulators"/>
    <property type="match status" value="1"/>
</dbReference>
<evidence type="ECO:0000259" key="9">
    <source>
        <dbReference type="PROSITE" id="PS51755"/>
    </source>
</evidence>
<evidence type="ECO:0000256" key="1">
    <source>
        <dbReference type="ARBA" id="ARBA00022553"/>
    </source>
</evidence>
<evidence type="ECO:0000259" key="8">
    <source>
        <dbReference type="PROSITE" id="PS50110"/>
    </source>
</evidence>
<evidence type="ECO:0000256" key="7">
    <source>
        <dbReference type="PROSITE-ProRule" id="PRU01091"/>
    </source>
</evidence>
<proteinExistence type="predicted"/>
<dbReference type="Proteomes" id="UP000523087">
    <property type="component" value="Unassembled WGS sequence"/>
</dbReference>
<dbReference type="GO" id="GO:0005829">
    <property type="term" value="C:cytosol"/>
    <property type="evidence" value="ECO:0007669"/>
    <property type="project" value="TreeGrafter"/>
</dbReference>
<dbReference type="GO" id="GO:0006355">
    <property type="term" value="P:regulation of DNA-templated transcription"/>
    <property type="evidence" value="ECO:0007669"/>
    <property type="project" value="InterPro"/>
</dbReference>
<dbReference type="Gene3D" id="6.10.250.690">
    <property type="match status" value="1"/>
</dbReference>
<feature type="domain" description="OmpR/PhoB-type" evidence="9">
    <location>
        <begin position="133"/>
        <end position="227"/>
    </location>
</feature>
<evidence type="ECO:0000313" key="11">
    <source>
        <dbReference type="Proteomes" id="UP000523087"/>
    </source>
</evidence>
<organism evidence="10 11">
    <name type="scientific">Thermaerobacillus caldiproteolyticus</name>
    <dbReference type="NCBI Taxonomy" id="247480"/>
    <lineage>
        <taxon>Bacteria</taxon>
        <taxon>Bacillati</taxon>
        <taxon>Bacillota</taxon>
        <taxon>Bacilli</taxon>
        <taxon>Bacillales</taxon>
        <taxon>Anoxybacillaceae</taxon>
        <taxon>Thermaerobacillus</taxon>
    </lineage>
</organism>
<dbReference type="InterPro" id="IPR016032">
    <property type="entry name" value="Sig_transdc_resp-reg_C-effctor"/>
</dbReference>
<dbReference type="Pfam" id="PF00072">
    <property type="entry name" value="Response_reg"/>
    <property type="match status" value="1"/>
</dbReference>
<keyword evidence="3" id="KW-0805">Transcription regulation</keyword>
<dbReference type="Pfam" id="PF00486">
    <property type="entry name" value="Trans_reg_C"/>
    <property type="match status" value="1"/>
</dbReference>
<feature type="domain" description="Response regulatory" evidence="8">
    <location>
        <begin position="3"/>
        <end position="118"/>
    </location>
</feature>
<keyword evidence="11" id="KW-1185">Reference proteome</keyword>